<feature type="region of interest" description="Disordered" evidence="13">
    <location>
        <begin position="869"/>
        <end position="918"/>
    </location>
</feature>
<keyword evidence="16" id="KW-1185">Reference proteome</keyword>
<sequence>MAWPCSSGNDSSHSVRSVAPSTSAAQDILQLQNELSKLSLSKTLDGSLGGFSASRRPLVLEREPTTLCRWASSARPSLTDRSMQQKECTFVSPMGWLCTKFLTSVSFLILLWVAGSESIEVLGEPTCFSDYIHSFTCEWPLDSTVNCSSQLRLDYRLLFEFSVNRTCIPKNSASTICACHEEIEEPTQADQYQLELWAEQQQLWYGYFKPIDNVKPPAPDNLTLHTNVSNAWLLTWSNPYPPNIFLHKELVYMVNISREDNPAEFIVYNVTYTEPKLSFPVNVLMSGVYYRARVRVLAQSVSGVWSEWSPSTTWYNSCEKSIFLALLSRGEPQRSSQLASDFQPPLVQRLPLGVSISCVCILLFCLCCYFSINKIKKIWWDQIPTPARSPLVAIIIQDTQVPFWEKQTRSQETTKCPRWKTCLAKLLPCLLELRVKKDTESPKAAKTKPLQSPGKAGWCPVEVSRTVLWPENVSVSVVRCVELFEAPAQSAEEEEDEHLSMSPENSGGGFQESQADIMARLTENLFSDLLEAENGDVGQSSLAEPCSPLPSESGQASVSGACFPVRPSEATCQVTGQASHPGPPSGSPAQSATNLASTQVPLVIADNPAYRSFSDFCSPAPNPGELASEQQQAGCLEEGVPPSPVDPHSSGSPVQQVESWERILHMSVLQHGTAGSAPAPTSGYKEFMQAVKQGATQDPGVPGVRPSGDTGYKAFSSLLSSGGVSTDTAVAGTDSGHRGYKPFQNPVPSQSPNSMPLFTFGLDMDLPPSPLNSAPPKSTPACLGLEMGLKGDWLKAPPPADQVPKPFGDDLGLGIVYSSLTCHLCGHLKQHHSQEESGQSHVVASPGCGCCYDDRSSSLGSLSGALESCSGEMPPEANLTSAPKTPSALSGEGKGPGHSPVPNQTTEVPVGTLGVAVS</sequence>
<protein>
    <recommendedName>
        <fullName evidence="3">Interleukin-4 receptor subunit alpha</fullName>
    </recommendedName>
</protein>
<evidence type="ECO:0000313" key="16">
    <source>
        <dbReference type="Proteomes" id="UP001623349"/>
    </source>
</evidence>
<evidence type="ECO:0000256" key="13">
    <source>
        <dbReference type="SAM" id="MobiDB-lite"/>
    </source>
</evidence>
<evidence type="ECO:0000256" key="6">
    <source>
        <dbReference type="ARBA" id="ARBA00022729"/>
    </source>
</evidence>
<keyword evidence="10 15" id="KW-0675">Receptor</keyword>
<dbReference type="CDD" id="cd00063">
    <property type="entry name" value="FN3"/>
    <property type="match status" value="1"/>
</dbReference>
<dbReference type="Gene3D" id="2.60.40.10">
    <property type="entry name" value="Immunoglobulins"/>
    <property type="match status" value="2"/>
</dbReference>
<evidence type="ECO:0000256" key="2">
    <source>
        <dbReference type="ARBA" id="ARBA00008280"/>
    </source>
</evidence>
<evidence type="ECO:0000256" key="9">
    <source>
        <dbReference type="ARBA" id="ARBA00023157"/>
    </source>
</evidence>
<keyword evidence="11" id="KW-0325">Glycoprotein</keyword>
<feature type="region of interest" description="Disordered" evidence="13">
    <location>
        <begin position="489"/>
        <end position="510"/>
    </location>
</feature>
<keyword evidence="9" id="KW-1015">Disulfide bond</keyword>
<dbReference type="Pfam" id="PF09238">
    <property type="entry name" value="IL4Ra_N"/>
    <property type="match status" value="1"/>
</dbReference>
<keyword evidence="5" id="KW-0812">Transmembrane</keyword>
<dbReference type="PANTHER" id="PTHR23037:SF32">
    <property type="entry name" value="INTERLEUKIN-4 RECEPTOR SUBUNIT ALPHA"/>
    <property type="match status" value="1"/>
</dbReference>
<accession>A0ABQ0F0D5</accession>
<dbReference type="PROSITE" id="PS50853">
    <property type="entry name" value="FN3"/>
    <property type="match status" value="1"/>
</dbReference>
<dbReference type="PANTHER" id="PTHR23037">
    <property type="entry name" value="CYTOKINE RECEPTOR"/>
    <property type="match status" value="1"/>
</dbReference>
<dbReference type="Proteomes" id="UP001623349">
    <property type="component" value="Unassembled WGS sequence"/>
</dbReference>
<dbReference type="InterPro" id="IPR013783">
    <property type="entry name" value="Ig-like_fold"/>
</dbReference>
<evidence type="ECO:0000256" key="4">
    <source>
        <dbReference type="ARBA" id="ARBA00022553"/>
    </source>
</evidence>
<dbReference type="InterPro" id="IPR003531">
    <property type="entry name" value="Hempt_rcpt_S_F1_CS"/>
</dbReference>
<keyword evidence="6" id="KW-0732">Signal</keyword>
<feature type="region of interest" description="Disordered" evidence="13">
    <location>
        <begin position="573"/>
        <end position="593"/>
    </location>
</feature>
<evidence type="ECO:0000256" key="8">
    <source>
        <dbReference type="ARBA" id="ARBA00023136"/>
    </source>
</evidence>
<dbReference type="PROSITE" id="PS01355">
    <property type="entry name" value="HEMATOPO_REC_S_F1"/>
    <property type="match status" value="1"/>
</dbReference>
<name>A0ABQ0F0D5_APOSI</name>
<comment type="caution">
    <text evidence="15">The sequence shown here is derived from an EMBL/GenBank/DDBJ whole genome shotgun (WGS) entry which is preliminary data.</text>
</comment>
<keyword evidence="7" id="KW-1133">Transmembrane helix</keyword>
<reference evidence="15 16" key="1">
    <citation type="submission" date="2024-08" db="EMBL/GenBank/DDBJ databases">
        <title>The draft genome of Apodemus speciosus.</title>
        <authorList>
            <person name="Nabeshima K."/>
            <person name="Suzuki S."/>
            <person name="Onuma M."/>
        </authorList>
    </citation>
    <scope>NUCLEOTIDE SEQUENCE [LARGE SCALE GENOMIC DNA]</scope>
    <source>
        <strain evidence="15">IB14-021</strain>
    </source>
</reference>
<dbReference type="InterPro" id="IPR036116">
    <property type="entry name" value="FN3_sf"/>
</dbReference>
<dbReference type="InterPro" id="IPR015319">
    <property type="entry name" value="IL-4_rcpt-alpha_N"/>
</dbReference>
<evidence type="ECO:0000259" key="14">
    <source>
        <dbReference type="PROSITE" id="PS50853"/>
    </source>
</evidence>
<evidence type="ECO:0000256" key="7">
    <source>
        <dbReference type="ARBA" id="ARBA00022989"/>
    </source>
</evidence>
<gene>
    <name evidence="15" type="ORF">APTSU1_000789600</name>
</gene>
<dbReference type="EMBL" id="BAAFST010000007">
    <property type="protein sequence ID" value="GAB1292665.1"/>
    <property type="molecule type" value="Genomic_DNA"/>
</dbReference>
<evidence type="ECO:0000256" key="11">
    <source>
        <dbReference type="ARBA" id="ARBA00023180"/>
    </source>
</evidence>
<keyword evidence="4" id="KW-0597">Phosphoprotein</keyword>
<feature type="region of interest" description="Disordered" evidence="13">
    <location>
        <begin position="621"/>
        <end position="656"/>
    </location>
</feature>
<comment type="subcellular location">
    <subcellularLocation>
        <location evidence="1">Membrane</location>
        <topology evidence="1">Single-pass type I membrane protein</topology>
    </subcellularLocation>
</comment>
<evidence type="ECO:0000256" key="1">
    <source>
        <dbReference type="ARBA" id="ARBA00004479"/>
    </source>
</evidence>
<proteinExistence type="inferred from homology"/>
<keyword evidence="8" id="KW-0472">Membrane</keyword>
<evidence type="ECO:0000256" key="10">
    <source>
        <dbReference type="ARBA" id="ARBA00023170"/>
    </source>
</evidence>
<feature type="domain" description="Fibronectin type-III" evidence="14">
    <location>
        <begin position="218"/>
        <end position="316"/>
    </location>
</feature>
<dbReference type="SUPFAM" id="SSF49265">
    <property type="entry name" value="Fibronectin type III"/>
    <property type="match status" value="2"/>
</dbReference>
<dbReference type="InterPro" id="IPR003961">
    <property type="entry name" value="FN3_dom"/>
</dbReference>
<feature type="compositionally biased region" description="Polar residues" evidence="13">
    <location>
        <begin position="878"/>
        <end position="888"/>
    </location>
</feature>
<comment type="similarity">
    <text evidence="2">Belongs to the type I cytokine receptor family. Type 4 subfamily.</text>
</comment>
<evidence type="ECO:0000256" key="3">
    <source>
        <dbReference type="ARBA" id="ARBA00018975"/>
    </source>
</evidence>
<evidence type="ECO:0000313" key="15">
    <source>
        <dbReference type="EMBL" id="GAB1292665.1"/>
    </source>
</evidence>
<comment type="function">
    <text evidence="12">Receptor for both interleukin 4 and interleukin 13. Couples to the JAK1/2/3-STAT6 pathway. The IL4 response is involved in promoting Th2 differentiation. The IL4/IL13 responses are involved in regulating IgE production and, chemokine and mucus production at sites of allergic inflammation. In certain cell types, can signal through activation of insulin receptor substrates, IRS1/IRS2.</text>
</comment>
<organism evidence="15 16">
    <name type="scientific">Apodemus speciosus</name>
    <name type="common">Large Japanese field mouse</name>
    <dbReference type="NCBI Taxonomy" id="105296"/>
    <lineage>
        <taxon>Eukaryota</taxon>
        <taxon>Metazoa</taxon>
        <taxon>Chordata</taxon>
        <taxon>Craniata</taxon>
        <taxon>Vertebrata</taxon>
        <taxon>Euteleostomi</taxon>
        <taxon>Mammalia</taxon>
        <taxon>Eutheria</taxon>
        <taxon>Euarchontoglires</taxon>
        <taxon>Glires</taxon>
        <taxon>Rodentia</taxon>
        <taxon>Myomorpha</taxon>
        <taxon>Muroidea</taxon>
        <taxon>Muridae</taxon>
        <taxon>Murinae</taxon>
        <taxon>Apodemus</taxon>
    </lineage>
</organism>
<evidence type="ECO:0000256" key="5">
    <source>
        <dbReference type="ARBA" id="ARBA00022692"/>
    </source>
</evidence>
<evidence type="ECO:0000256" key="12">
    <source>
        <dbReference type="ARBA" id="ARBA00025115"/>
    </source>
</evidence>